<dbReference type="InterPro" id="IPR000210">
    <property type="entry name" value="BTB/POZ_dom"/>
</dbReference>
<dbReference type="PROSITE" id="PS50097">
    <property type="entry name" value="BTB"/>
    <property type="match status" value="1"/>
</dbReference>
<dbReference type="FunFam" id="1.25.40.420:FF:000001">
    <property type="entry name" value="Kelch-like family member 12"/>
    <property type="match status" value="1"/>
</dbReference>
<dbReference type="SMART" id="SM00612">
    <property type="entry name" value="Kelch"/>
    <property type="match status" value="5"/>
</dbReference>
<evidence type="ECO:0000313" key="9">
    <source>
        <dbReference type="EMBL" id="CAH1738466.1"/>
    </source>
</evidence>
<dbReference type="Pfam" id="PF24681">
    <property type="entry name" value="Kelch_KLHDC2_KLHL20_DRC7"/>
    <property type="match status" value="1"/>
</dbReference>
<dbReference type="SMART" id="SM00875">
    <property type="entry name" value="BACK"/>
    <property type="match status" value="1"/>
</dbReference>
<dbReference type="InterPro" id="IPR011705">
    <property type="entry name" value="BACK"/>
</dbReference>
<dbReference type="Gene3D" id="3.30.710.10">
    <property type="entry name" value="Potassium Channel Kv1.1, Chain A"/>
    <property type="match status" value="1"/>
</dbReference>
<dbReference type="SMART" id="SM00225">
    <property type="entry name" value="BTB"/>
    <property type="match status" value="1"/>
</dbReference>
<dbReference type="OrthoDB" id="6582154at2759"/>
<reference evidence="9" key="2">
    <citation type="submission" date="2022-10" db="EMBL/GenBank/DDBJ databases">
        <authorList>
            <consortium name="ENA_rothamsted_submissions"/>
            <consortium name="culmorum"/>
            <person name="King R."/>
        </authorList>
    </citation>
    <scope>NUCLEOTIDE SEQUENCE</scope>
</reference>
<evidence type="ECO:0000256" key="3">
    <source>
        <dbReference type="ARBA" id="ARBA00022441"/>
    </source>
</evidence>
<dbReference type="AlphaFoldDB" id="A0A9P0JKB0"/>
<dbReference type="PANTHER" id="PTHR24412">
    <property type="entry name" value="KELCH PROTEIN"/>
    <property type="match status" value="1"/>
</dbReference>
<dbReference type="Gene3D" id="2.120.10.80">
    <property type="entry name" value="Kelch-type beta propeller"/>
    <property type="match status" value="1"/>
</dbReference>
<dbReference type="Gene3D" id="1.25.40.420">
    <property type="match status" value="1"/>
</dbReference>
<dbReference type="SUPFAM" id="SSF117281">
    <property type="entry name" value="Kelch motif"/>
    <property type="match status" value="1"/>
</dbReference>
<comment type="function">
    <text evidence="7">Probable substrate-specific adapter of an E3 ubiquitin-protein ligase complex which mediates the ubiquitination and subsequent proteasomal degradation of target proteins. May have a role in synapse differentiation and growth.</text>
</comment>
<dbReference type="InterPro" id="IPR011333">
    <property type="entry name" value="SKP1/BTB/POZ_sf"/>
</dbReference>
<dbReference type="Pfam" id="PF01344">
    <property type="entry name" value="Kelch_1"/>
    <property type="match status" value="1"/>
</dbReference>
<dbReference type="Pfam" id="PF07707">
    <property type="entry name" value="BACK"/>
    <property type="match status" value="1"/>
</dbReference>
<evidence type="ECO:0000313" key="10">
    <source>
        <dbReference type="Proteomes" id="UP001154329"/>
    </source>
</evidence>
<evidence type="ECO:0000256" key="6">
    <source>
        <dbReference type="ARBA" id="ARBA00023203"/>
    </source>
</evidence>
<comment type="pathway">
    <text evidence="1">Protein modification; protein ubiquitination.</text>
</comment>
<dbReference type="PIRSF" id="PIRSF037037">
    <property type="entry name" value="Kelch-like_protein_gigaxonin"/>
    <property type="match status" value="1"/>
</dbReference>
<dbReference type="EMBL" id="OU899037">
    <property type="protein sequence ID" value="CAH1738466.1"/>
    <property type="molecule type" value="Genomic_DNA"/>
</dbReference>
<keyword evidence="5" id="KW-0833">Ubl conjugation pathway</keyword>
<feature type="domain" description="BTB" evidence="8">
    <location>
        <begin position="50"/>
        <end position="117"/>
    </location>
</feature>
<protein>
    <recommendedName>
        <fullName evidence="2">Kelch-like protein diablo</fullName>
    </recommendedName>
</protein>
<keyword evidence="3" id="KW-0880">Kelch repeat</keyword>
<organism evidence="9 10">
    <name type="scientific">Aphis gossypii</name>
    <name type="common">Cotton aphid</name>
    <dbReference type="NCBI Taxonomy" id="80765"/>
    <lineage>
        <taxon>Eukaryota</taxon>
        <taxon>Metazoa</taxon>
        <taxon>Ecdysozoa</taxon>
        <taxon>Arthropoda</taxon>
        <taxon>Hexapoda</taxon>
        <taxon>Insecta</taxon>
        <taxon>Pterygota</taxon>
        <taxon>Neoptera</taxon>
        <taxon>Paraneoptera</taxon>
        <taxon>Hemiptera</taxon>
        <taxon>Sternorrhyncha</taxon>
        <taxon>Aphidomorpha</taxon>
        <taxon>Aphidoidea</taxon>
        <taxon>Aphididae</taxon>
        <taxon>Aphidini</taxon>
        <taxon>Aphis</taxon>
        <taxon>Aphis</taxon>
    </lineage>
</organism>
<reference evidence="9" key="1">
    <citation type="submission" date="2022-02" db="EMBL/GenBank/DDBJ databases">
        <authorList>
            <person name="King R."/>
        </authorList>
    </citation>
    <scope>NUCLEOTIDE SEQUENCE</scope>
</reference>
<proteinExistence type="predicted"/>
<gene>
    <name evidence="9" type="ORF">APHIGO_LOCUS11803</name>
</gene>
<evidence type="ECO:0000259" key="8">
    <source>
        <dbReference type="PROSITE" id="PS50097"/>
    </source>
</evidence>
<evidence type="ECO:0000256" key="4">
    <source>
        <dbReference type="ARBA" id="ARBA00022737"/>
    </source>
</evidence>
<evidence type="ECO:0000256" key="5">
    <source>
        <dbReference type="ARBA" id="ARBA00022786"/>
    </source>
</evidence>
<dbReference type="PANTHER" id="PTHR24412:SF466">
    <property type="entry name" value="RING CANAL KELCH PROTEIN"/>
    <property type="match status" value="1"/>
</dbReference>
<evidence type="ECO:0000256" key="1">
    <source>
        <dbReference type="ARBA" id="ARBA00004906"/>
    </source>
</evidence>
<dbReference type="InterPro" id="IPR017096">
    <property type="entry name" value="BTB-kelch_protein"/>
</dbReference>
<dbReference type="SUPFAM" id="SSF54695">
    <property type="entry name" value="POZ domain"/>
    <property type="match status" value="1"/>
</dbReference>
<dbReference type="GO" id="GO:0003779">
    <property type="term" value="F:actin binding"/>
    <property type="evidence" value="ECO:0007669"/>
    <property type="project" value="UniProtKB-KW"/>
</dbReference>
<keyword evidence="10" id="KW-1185">Reference proteome</keyword>
<dbReference type="Proteomes" id="UP001154329">
    <property type="component" value="Chromosome 4"/>
</dbReference>
<evidence type="ECO:0000256" key="7">
    <source>
        <dbReference type="ARBA" id="ARBA00043912"/>
    </source>
</evidence>
<sequence length="588" mass="66190">MNALQNSTSNTDQNQILKPDINESECFKNCNHPISMLEDLQLLRKNEVLCDIKLKADDGTVLYAHKVVLVSASPYFRAMFTCFSESNKDVVNIKHLDSTVLLLLLDFIYTGEITISSKYIKVLLPASNFLQLEFVRDACVKFLQKQLNPSNCLGIRAFADLHNCMELVSSSKAYTNQQFLKVIKGDEFLSLTSDELIHLISSDDINAAYEERVFECVMKWVKHELSSRYDSLPRLMEHVRLPLVSLDYILKEVVEEPLLKKSPKFKDYIKEALNFHKLKTQQVFIIPQTIRTTPRLSGYKVILMLSLCNKTLMCDTNWYDPATKSWKFSIGMDECIRPIGLVTVTNQFLFSVGGFYTPNSQTLEMLDLFSYSPCWTPMPDMLVIRFNLGVGVLNNCIYVVGGSNKKGSLNSAEVFDIYTKEWRMISKMSTKRSTLSVGVLDNLIYAVGGYSGSATLKSVECYDPNHDTWTSVAEMSVGRFGASIGVLNGVMYVVGGNTGSGNLKSVEAYTPNTGVWSSVADMHLCRFYPGVFAINDLLYVIGGNRGSTCSLEIYHPDTNSWELETLPKNFGKMICGVVVDRLCQFRIN</sequence>
<dbReference type="InterPro" id="IPR015915">
    <property type="entry name" value="Kelch-typ_b-propeller"/>
</dbReference>
<name>A0A9P0JKB0_APHGO</name>
<dbReference type="InterPro" id="IPR006652">
    <property type="entry name" value="Kelch_1"/>
</dbReference>
<accession>A0A9P0JKB0</accession>
<keyword evidence="6" id="KW-0009">Actin-binding</keyword>
<evidence type="ECO:0000256" key="2">
    <source>
        <dbReference type="ARBA" id="ARBA00013699"/>
    </source>
</evidence>
<dbReference type="Pfam" id="PF00651">
    <property type="entry name" value="BTB"/>
    <property type="match status" value="1"/>
</dbReference>
<keyword evidence="4" id="KW-0677">Repeat</keyword>